<sequence length="370" mass="42130">MNCTLTPMDREELLLAPYAMRSQQSAGRQYPESTHPYRTIFQRDRDRITHCAAFRRLSQKTQVFTGDSGDYHRTRLTHTLEVASIARTIARALRLNEDLVEALALLHDIGHPPFGHAGEDLLDERLAGEGGFNHNAQALRIVKRIEQRYPNFPGLNLSQEVLSGQQRRGSSRKAISEPPQPLLEVQIVDAADSIAYDAHDADDALELGLLTMNDMAELELWREATQVVESRYSNLEPLQLRRAIIHQLIDQGVGMLIETTLARLEDWQITSVEQVQASPSLVTMPEEFAERKLCMQQFLFSRVYRHPDLLRQRELSTAELGVLFDYYVDHGNELPTFYQTIAEEEGLPRAVGDYLSTQTDRSAREAYQSL</sequence>
<dbReference type="PROSITE" id="PS51831">
    <property type="entry name" value="HD"/>
    <property type="match status" value="1"/>
</dbReference>
<dbReference type="InterPro" id="IPR026875">
    <property type="entry name" value="PHydrolase_assoc_dom"/>
</dbReference>
<dbReference type="InterPro" id="IPR050135">
    <property type="entry name" value="dGTPase-like"/>
</dbReference>
<dbReference type="PANTHER" id="PTHR11373:SF43">
    <property type="entry name" value="DEOXYGUANOSINETRIPHOSPHATE TRIPHOSPHOHYDROLASE-LIKE PROTEIN"/>
    <property type="match status" value="1"/>
</dbReference>
<name>A0A518AVS3_9BACT</name>
<evidence type="ECO:0000259" key="3">
    <source>
        <dbReference type="PROSITE" id="PS51831"/>
    </source>
</evidence>
<dbReference type="HAMAP" id="MF_01212">
    <property type="entry name" value="dGTPase_type2"/>
    <property type="match status" value="1"/>
</dbReference>
<dbReference type="NCBIfam" id="TIGR00277">
    <property type="entry name" value="HDIG"/>
    <property type="match status" value="1"/>
</dbReference>
<dbReference type="InterPro" id="IPR006674">
    <property type="entry name" value="HD_domain"/>
</dbReference>
<dbReference type="KEGG" id="amuc:Pan181_50660"/>
<evidence type="ECO:0000313" key="5">
    <source>
        <dbReference type="Proteomes" id="UP000315750"/>
    </source>
</evidence>
<dbReference type="Gene3D" id="1.10.3210.10">
    <property type="entry name" value="Hypothetical protein af1432"/>
    <property type="match status" value="1"/>
</dbReference>
<dbReference type="InterPro" id="IPR023023">
    <property type="entry name" value="dNTPase_2"/>
</dbReference>
<keyword evidence="5" id="KW-1185">Reference proteome</keyword>
<feature type="domain" description="HD" evidence="3">
    <location>
        <begin position="75"/>
        <end position="197"/>
    </location>
</feature>
<dbReference type="PANTHER" id="PTHR11373">
    <property type="entry name" value="DEOXYNUCLEOSIDE TRIPHOSPHATE TRIPHOSPHOHYDROLASE"/>
    <property type="match status" value="1"/>
</dbReference>
<dbReference type="NCBIfam" id="TIGR01353">
    <property type="entry name" value="dGTP_triPase"/>
    <property type="match status" value="1"/>
</dbReference>
<dbReference type="InterPro" id="IPR006261">
    <property type="entry name" value="dGTPase"/>
</dbReference>
<comment type="similarity">
    <text evidence="2">Belongs to the dGTPase family. Type 2 subfamily.</text>
</comment>
<dbReference type="RefSeq" id="WP_197528659.1">
    <property type="nucleotide sequence ID" value="NZ_CP036278.1"/>
</dbReference>
<evidence type="ECO:0000256" key="1">
    <source>
        <dbReference type="ARBA" id="ARBA00022801"/>
    </source>
</evidence>
<keyword evidence="1 2" id="KW-0378">Hydrolase</keyword>
<dbReference type="Proteomes" id="UP000315750">
    <property type="component" value="Chromosome"/>
</dbReference>
<dbReference type="EMBL" id="CP036278">
    <property type="protein sequence ID" value="QDU58826.1"/>
    <property type="molecule type" value="Genomic_DNA"/>
</dbReference>
<dbReference type="Pfam" id="PF01966">
    <property type="entry name" value="HD"/>
    <property type="match status" value="1"/>
</dbReference>
<dbReference type="InterPro" id="IPR006675">
    <property type="entry name" value="HDIG_dom"/>
</dbReference>
<dbReference type="GO" id="GO:0006203">
    <property type="term" value="P:dGTP catabolic process"/>
    <property type="evidence" value="ECO:0007669"/>
    <property type="project" value="TreeGrafter"/>
</dbReference>
<dbReference type="AlphaFoldDB" id="A0A518AVS3"/>
<accession>A0A518AVS3</accession>
<reference evidence="4 5" key="1">
    <citation type="submission" date="2019-02" db="EMBL/GenBank/DDBJ databases">
        <title>Deep-cultivation of Planctomycetes and their phenomic and genomic characterization uncovers novel biology.</title>
        <authorList>
            <person name="Wiegand S."/>
            <person name="Jogler M."/>
            <person name="Boedeker C."/>
            <person name="Pinto D."/>
            <person name="Vollmers J."/>
            <person name="Rivas-Marin E."/>
            <person name="Kohn T."/>
            <person name="Peeters S.H."/>
            <person name="Heuer A."/>
            <person name="Rast P."/>
            <person name="Oberbeckmann S."/>
            <person name="Bunk B."/>
            <person name="Jeske O."/>
            <person name="Meyerdierks A."/>
            <person name="Storesund J.E."/>
            <person name="Kallscheuer N."/>
            <person name="Luecker S."/>
            <person name="Lage O.M."/>
            <person name="Pohl T."/>
            <person name="Merkel B.J."/>
            <person name="Hornburger P."/>
            <person name="Mueller R.-W."/>
            <person name="Bruemmer F."/>
            <person name="Labrenz M."/>
            <person name="Spormann A.M."/>
            <person name="Op den Camp H."/>
            <person name="Overmann J."/>
            <person name="Amann R."/>
            <person name="Jetten M.S.M."/>
            <person name="Mascher T."/>
            <person name="Medema M.H."/>
            <person name="Devos D.P."/>
            <person name="Kaster A.-K."/>
            <person name="Ovreas L."/>
            <person name="Rohde M."/>
            <person name="Galperin M.Y."/>
            <person name="Jogler C."/>
        </authorList>
    </citation>
    <scope>NUCLEOTIDE SEQUENCE [LARGE SCALE GENOMIC DNA]</scope>
    <source>
        <strain evidence="4 5">Pan181</strain>
    </source>
</reference>
<dbReference type="GO" id="GO:0008832">
    <property type="term" value="F:dGTPase activity"/>
    <property type="evidence" value="ECO:0007669"/>
    <property type="project" value="TreeGrafter"/>
</dbReference>
<gene>
    <name evidence="4" type="primary">dgt_2</name>
    <name evidence="4" type="ORF">Pan181_50660</name>
</gene>
<dbReference type="SUPFAM" id="SSF109604">
    <property type="entry name" value="HD-domain/PDEase-like"/>
    <property type="match status" value="1"/>
</dbReference>
<organism evidence="4 5">
    <name type="scientific">Aeoliella mucimassa</name>
    <dbReference type="NCBI Taxonomy" id="2527972"/>
    <lineage>
        <taxon>Bacteria</taxon>
        <taxon>Pseudomonadati</taxon>
        <taxon>Planctomycetota</taxon>
        <taxon>Planctomycetia</taxon>
        <taxon>Pirellulales</taxon>
        <taxon>Lacipirellulaceae</taxon>
        <taxon>Aeoliella</taxon>
    </lineage>
</organism>
<protein>
    <recommendedName>
        <fullName evidence="2">Deoxyguanosinetriphosphate triphosphohydrolase-like protein</fullName>
    </recommendedName>
</protein>
<dbReference type="InterPro" id="IPR003607">
    <property type="entry name" value="HD/PDEase_dom"/>
</dbReference>
<dbReference type="CDD" id="cd00077">
    <property type="entry name" value="HDc"/>
    <property type="match status" value="1"/>
</dbReference>
<dbReference type="Pfam" id="PF13286">
    <property type="entry name" value="HD_assoc"/>
    <property type="match status" value="1"/>
</dbReference>
<evidence type="ECO:0000313" key="4">
    <source>
        <dbReference type="EMBL" id="QDU58826.1"/>
    </source>
</evidence>
<evidence type="ECO:0000256" key="2">
    <source>
        <dbReference type="HAMAP-Rule" id="MF_01212"/>
    </source>
</evidence>
<dbReference type="SMART" id="SM00471">
    <property type="entry name" value="HDc"/>
    <property type="match status" value="1"/>
</dbReference>
<proteinExistence type="inferred from homology"/>